<dbReference type="InterPro" id="IPR012677">
    <property type="entry name" value="Nucleotide-bd_a/b_plait_sf"/>
</dbReference>
<keyword evidence="3 6" id="KW-0479">Metal-binding</keyword>
<dbReference type="Gene3D" id="3.40.190.80">
    <property type="match status" value="1"/>
</dbReference>
<dbReference type="InterPro" id="IPR000760">
    <property type="entry name" value="Inositol_monophosphatase-like"/>
</dbReference>
<dbReference type="CDD" id="cd00590">
    <property type="entry name" value="RRM_SF"/>
    <property type="match status" value="1"/>
</dbReference>
<reference evidence="10 11" key="1">
    <citation type="submission" date="2019-05" db="EMBL/GenBank/DDBJ databases">
        <title>Mikania micrantha, genome provides insights into the molecular mechanism of rapid growth.</title>
        <authorList>
            <person name="Liu B."/>
        </authorList>
    </citation>
    <scope>NUCLEOTIDE SEQUENCE [LARGE SCALE GENOMIC DNA]</scope>
    <source>
        <strain evidence="10">NLD-2019</strain>
        <tissue evidence="10">Leaf</tissue>
    </source>
</reference>
<dbReference type="InterPro" id="IPR051090">
    <property type="entry name" value="Inositol_monoP_superfamily"/>
</dbReference>
<feature type="binding site" evidence="6">
    <location>
        <position position="961"/>
    </location>
    <ligand>
        <name>Mg(2+)</name>
        <dbReference type="ChEBI" id="CHEBI:18420"/>
        <label>1</label>
        <note>catalytic</note>
    </ligand>
</feature>
<dbReference type="InterPro" id="IPR035979">
    <property type="entry name" value="RBD_domain_sf"/>
</dbReference>
<evidence type="ECO:0000256" key="7">
    <source>
        <dbReference type="PROSITE-ProRule" id="PRU00176"/>
    </source>
</evidence>
<keyword evidence="7" id="KW-0694">RNA-binding</keyword>
<dbReference type="SUPFAM" id="SSF56655">
    <property type="entry name" value="Carbohydrate phosphatase"/>
    <property type="match status" value="1"/>
</dbReference>
<evidence type="ECO:0000256" key="4">
    <source>
        <dbReference type="ARBA" id="ARBA00022801"/>
    </source>
</evidence>
<dbReference type="SMART" id="SM00360">
    <property type="entry name" value="RRM"/>
    <property type="match status" value="1"/>
</dbReference>
<dbReference type="GO" id="GO:0046872">
    <property type="term" value="F:metal ion binding"/>
    <property type="evidence" value="ECO:0007669"/>
    <property type="project" value="UniProtKB-KW"/>
</dbReference>
<dbReference type="FunFam" id="3.30.540.10:FF:000022">
    <property type="entry name" value="Putative PAP-specific phosphatase, mitochondrial"/>
    <property type="match status" value="1"/>
</dbReference>
<comment type="similarity">
    <text evidence="2">Belongs to the inositol monophosphatase superfamily.</text>
</comment>
<evidence type="ECO:0000256" key="1">
    <source>
        <dbReference type="ARBA" id="ARBA00001946"/>
    </source>
</evidence>
<feature type="region of interest" description="Disordered" evidence="8">
    <location>
        <begin position="451"/>
        <end position="485"/>
    </location>
</feature>
<evidence type="ECO:0000313" key="10">
    <source>
        <dbReference type="EMBL" id="KAD7117371.1"/>
    </source>
</evidence>
<comment type="cofactor">
    <cofactor evidence="1 6">
        <name>Mg(2+)</name>
        <dbReference type="ChEBI" id="CHEBI:18420"/>
    </cofactor>
</comment>
<feature type="domain" description="RRM" evidence="9">
    <location>
        <begin position="123"/>
        <end position="200"/>
    </location>
</feature>
<feature type="compositionally biased region" description="Basic and acidic residues" evidence="8">
    <location>
        <begin position="472"/>
        <end position="485"/>
    </location>
</feature>
<feature type="compositionally biased region" description="Basic and acidic residues" evidence="8">
    <location>
        <begin position="97"/>
        <end position="111"/>
    </location>
</feature>
<dbReference type="Gene3D" id="3.60.10.10">
    <property type="entry name" value="Endonuclease/exonuclease/phosphatase"/>
    <property type="match status" value="1"/>
</dbReference>
<feature type="binding site" evidence="6">
    <location>
        <position position="1017"/>
    </location>
    <ligand>
        <name>Mg(2+)</name>
        <dbReference type="ChEBI" id="CHEBI:18420"/>
        <label>1</label>
        <note>catalytic</note>
    </ligand>
</feature>
<protein>
    <recommendedName>
        <fullName evidence="9">RRM domain-containing protein</fullName>
    </recommendedName>
</protein>
<dbReference type="PANTHER" id="PTHR43200">
    <property type="entry name" value="PHOSPHATASE"/>
    <property type="match status" value="1"/>
</dbReference>
<dbReference type="PROSITE" id="PS50102">
    <property type="entry name" value="RRM"/>
    <property type="match status" value="1"/>
</dbReference>
<dbReference type="Gene3D" id="3.30.70.330">
    <property type="match status" value="1"/>
</dbReference>
<dbReference type="Gene3D" id="3.30.540.10">
    <property type="entry name" value="Fructose-1,6-Bisphosphatase, subunit A, domain 1"/>
    <property type="match status" value="1"/>
</dbReference>
<comment type="caution">
    <text evidence="10">The sequence shown here is derived from an EMBL/GenBank/DDBJ whole genome shotgun (WGS) entry which is preliminary data.</text>
</comment>
<evidence type="ECO:0000256" key="2">
    <source>
        <dbReference type="ARBA" id="ARBA00009759"/>
    </source>
</evidence>
<dbReference type="Pfam" id="PF00076">
    <property type="entry name" value="RRM_1"/>
    <property type="match status" value="1"/>
</dbReference>
<dbReference type="SUPFAM" id="SSF56219">
    <property type="entry name" value="DNase I-like"/>
    <property type="match status" value="1"/>
</dbReference>
<feature type="binding site" evidence="6">
    <location>
        <position position="1183"/>
    </location>
    <ligand>
        <name>Mg(2+)</name>
        <dbReference type="ChEBI" id="CHEBI:18420"/>
        <label>1</label>
        <note>catalytic</note>
    </ligand>
</feature>
<evidence type="ECO:0000256" key="8">
    <source>
        <dbReference type="SAM" id="MobiDB-lite"/>
    </source>
</evidence>
<dbReference type="GO" id="GO:0003723">
    <property type="term" value="F:RNA binding"/>
    <property type="evidence" value="ECO:0007669"/>
    <property type="project" value="UniProtKB-UniRule"/>
</dbReference>
<feature type="region of interest" description="Disordered" evidence="8">
    <location>
        <begin position="83"/>
        <end position="118"/>
    </location>
</feature>
<evidence type="ECO:0000259" key="9">
    <source>
        <dbReference type="PROSITE" id="PS50102"/>
    </source>
</evidence>
<evidence type="ECO:0000313" key="11">
    <source>
        <dbReference type="Proteomes" id="UP000326396"/>
    </source>
</evidence>
<feature type="binding site" evidence="6">
    <location>
        <position position="1019"/>
    </location>
    <ligand>
        <name>Mg(2+)</name>
        <dbReference type="ChEBI" id="CHEBI:18420"/>
        <label>1</label>
        <note>catalytic</note>
    </ligand>
</feature>
<dbReference type="Proteomes" id="UP000326396">
    <property type="component" value="Linkage Group LG10"/>
</dbReference>
<dbReference type="EMBL" id="SZYD01000002">
    <property type="protein sequence ID" value="KAD7117371.1"/>
    <property type="molecule type" value="Genomic_DNA"/>
</dbReference>
<keyword evidence="4" id="KW-0378">Hydrolase</keyword>
<dbReference type="PROSITE" id="PS00629">
    <property type="entry name" value="IMP_1"/>
    <property type="match status" value="1"/>
</dbReference>
<keyword evidence="5 6" id="KW-0460">Magnesium</keyword>
<dbReference type="InterPro" id="IPR000504">
    <property type="entry name" value="RRM_dom"/>
</dbReference>
<dbReference type="AlphaFoldDB" id="A0A5N6PX25"/>
<dbReference type="InterPro" id="IPR020583">
    <property type="entry name" value="Inositol_monoP_metal-BS"/>
</dbReference>
<dbReference type="SUPFAM" id="SSF54928">
    <property type="entry name" value="RNA-binding domain, RBD"/>
    <property type="match status" value="1"/>
</dbReference>
<dbReference type="GO" id="GO:0008441">
    <property type="term" value="F:3'(2'),5'-bisphosphate nucleotidase activity"/>
    <property type="evidence" value="ECO:0007669"/>
    <property type="project" value="TreeGrafter"/>
</dbReference>
<accession>A0A5N6PX25</accession>
<dbReference type="GO" id="GO:0000103">
    <property type="term" value="P:sulfate assimilation"/>
    <property type="evidence" value="ECO:0007669"/>
    <property type="project" value="TreeGrafter"/>
</dbReference>
<evidence type="ECO:0000256" key="3">
    <source>
        <dbReference type="ARBA" id="ARBA00022723"/>
    </source>
</evidence>
<name>A0A5N6PX25_9ASTR</name>
<organism evidence="10 11">
    <name type="scientific">Mikania micrantha</name>
    <name type="common">bitter vine</name>
    <dbReference type="NCBI Taxonomy" id="192012"/>
    <lineage>
        <taxon>Eukaryota</taxon>
        <taxon>Viridiplantae</taxon>
        <taxon>Streptophyta</taxon>
        <taxon>Embryophyta</taxon>
        <taxon>Tracheophyta</taxon>
        <taxon>Spermatophyta</taxon>
        <taxon>Magnoliopsida</taxon>
        <taxon>eudicotyledons</taxon>
        <taxon>Gunneridae</taxon>
        <taxon>Pentapetalae</taxon>
        <taxon>asterids</taxon>
        <taxon>campanulids</taxon>
        <taxon>Asterales</taxon>
        <taxon>Asteraceae</taxon>
        <taxon>Asteroideae</taxon>
        <taxon>Heliantheae alliance</taxon>
        <taxon>Eupatorieae</taxon>
        <taxon>Mikania</taxon>
    </lineage>
</organism>
<feature type="binding site" evidence="6">
    <location>
        <position position="1020"/>
    </location>
    <ligand>
        <name>Mg(2+)</name>
        <dbReference type="ChEBI" id="CHEBI:18420"/>
        <label>1</label>
        <note>catalytic</note>
    </ligand>
</feature>
<gene>
    <name evidence="10" type="ORF">E3N88_04639</name>
</gene>
<dbReference type="OrthoDB" id="411145at2759"/>
<dbReference type="CDD" id="cd01517">
    <property type="entry name" value="PAP_phosphatase"/>
    <property type="match status" value="1"/>
</dbReference>
<proteinExistence type="inferred from homology"/>
<dbReference type="PANTHER" id="PTHR43200:SF4">
    <property type="entry name" value="PAP-SPECIFIC PHOSPHATASE, MITOCHONDRIAL-RELATED"/>
    <property type="match status" value="1"/>
</dbReference>
<evidence type="ECO:0000256" key="6">
    <source>
        <dbReference type="PIRSR" id="PIRSR600760-2"/>
    </source>
</evidence>
<keyword evidence="11" id="KW-1185">Reference proteome</keyword>
<dbReference type="Pfam" id="PF00459">
    <property type="entry name" value="Inositol_P"/>
    <property type="match status" value="1"/>
</dbReference>
<dbReference type="InterPro" id="IPR036691">
    <property type="entry name" value="Endo/exonu/phosph_ase_sf"/>
</dbReference>
<evidence type="ECO:0000256" key="5">
    <source>
        <dbReference type="ARBA" id="ARBA00022842"/>
    </source>
</evidence>
<sequence length="1247" mass="137553">MLEPFVRTQIELHHHRGCHLPSPKTQISHSHDLNQPIISPLPASVTEQPTTYGEIETICVAVLGSDGEKLRKSEAMVMTDDSEMLRGGMGDSGGEWQEVRRSSKRTKEGQKLPHRKGGGYPNTSFYVSNLPPGCSSKELGAAFQEFGVVLDAYVAMKKDRSGSHFGFVRFPPLDNVKDMERLLNGVVIGNLKVSVNLAKFDRDGSVKEIRSKDSMPAPSFERVNHGNYGRIGRPPTWATNYSGMGRSFKDVVLNSSYQSGEKELILNSFRPQALDVWGNDVLIGRAIDLQSLCGLGVWAKQIHGLMGIRYLGGLYVMIHLSGTMHAEKIISESQSWDAWFSKLYRWDGKSIPYERIAWLKVYGVPPILWDPVVINQLGEKVGKLLSKSEASLCDQNLSQDCIAVLVSDGNLIHEKISIRWDGKTFVCWLVEDTRAWAPDYVTGGEVVPDSEAAVPESEATVPESDEAAVSPMDDRSTGGEMERRMGSSNAVPINEKLHGKNNGGDDVFALGNHMGVSKRWLKRFKYKRAKHKNGSPITASGQNSGNNRARKRLRSECEQIGPAANHSNLSPFVFNLDLNHCPLRCSPDPSPSRVIPESVRGDVDGIEEAQGVSHRGDEATRAEMCANGVLPGLDSDLEEGQIPNFDDNPELEKEVDATIKVAEMMGIRLAEQRGYVKELILGEGAYLFNQFIFNAQLVEFHMGGHPFTYMRGYGAMYSKLDRFLVCEGFVNPWPNACVTALPRHLSDHCPIILIASNVDFGPTPFKFFSSWLQLPGIDGVVGATLGSSNIRGRPDRVLASKLKAVKEALKKWVADQRCSSAAKLLGLKQGLEYYDLAALNRTLSDVQQRLKQRDGELIYSWQWKREELRGVECEELVACRESILPSPAQNAKYNSELRAAVDAVERACRLCVDVKRSLFTNDGSILEKNDQTPVTIADFGVQALISLELGKLFPSIPLVAEEDSAFIRSNNLVDSVVNVVTDKVSSKDKSLTQADVLEAIDRRGEFGPKPATYWVLDPIDGTRGFVKGGKALYVVGLALVVEGQIVLGVMGCPNWQGDKSSSKSEEYEKESGIIMVTHVGCGTWAKGLPDLQNPTVNWFQCLVDGYNLVQKGRYCISESQTWESLPLSSFFSSRTNVDDAGDEEVVLLPACCGSLCKYMMVAYGRASVFIQRTRAERVIKVWDHAVGVICVQEAGGMVTDWNGDQLDLAADEVERKMLFPPGGILVSNRNLHQEILQILASKSAVIS</sequence>